<reference evidence="2 3" key="1">
    <citation type="submission" date="2019-02" db="EMBL/GenBank/DDBJ databases">
        <title>Bacterial novel species isolated from soil.</title>
        <authorList>
            <person name="Jung H.-Y."/>
        </authorList>
    </citation>
    <scope>NUCLEOTIDE SEQUENCE [LARGE SCALE GENOMIC DNA]</scope>
    <source>
        <strain evidence="2 3">1-3-3-3</strain>
    </source>
</reference>
<gene>
    <name evidence="2" type="ORF">EWM57_11990</name>
</gene>
<evidence type="ECO:0000313" key="3">
    <source>
        <dbReference type="Proteomes" id="UP000294155"/>
    </source>
</evidence>
<comment type="caution">
    <text evidence="2">The sequence shown here is derived from an EMBL/GenBank/DDBJ whole genome shotgun (WGS) entry which is preliminary data.</text>
</comment>
<protein>
    <submittedName>
        <fullName evidence="2">Uncharacterized protein</fullName>
    </submittedName>
</protein>
<dbReference type="Proteomes" id="UP000294155">
    <property type="component" value="Unassembled WGS sequence"/>
</dbReference>
<feature type="non-terminal residue" evidence="2">
    <location>
        <position position="917"/>
    </location>
</feature>
<accession>A0A4Q5LAD0</accession>
<evidence type="ECO:0000313" key="2">
    <source>
        <dbReference type="EMBL" id="RYU78898.1"/>
    </source>
</evidence>
<feature type="signal peptide" evidence="1">
    <location>
        <begin position="1"/>
        <end position="16"/>
    </location>
</feature>
<name>A0A4Q5LAD0_9BACT</name>
<keyword evidence="3" id="KW-1185">Reference proteome</keyword>
<feature type="chain" id="PRO_5020939975" evidence="1">
    <location>
        <begin position="17"/>
        <end position="917"/>
    </location>
</feature>
<organism evidence="2 3">
    <name type="scientific">Hymenobacter persicinus</name>
    <dbReference type="NCBI Taxonomy" id="2025506"/>
    <lineage>
        <taxon>Bacteria</taxon>
        <taxon>Pseudomonadati</taxon>
        <taxon>Bacteroidota</taxon>
        <taxon>Cytophagia</taxon>
        <taxon>Cytophagales</taxon>
        <taxon>Hymenobacteraceae</taxon>
        <taxon>Hymenobacter</taxon>
    </lineage>
</organism>
<proteinExistence type="predicted"/>
<keyword evidence="1" id="KW-0732">Signal</keyword>
<sequence length="917" mass="92725">MLLLCLLLPWTGRAQAPAGGKAPSVGTMLNADGTLRPGGAGSFDATGYRMTLDPASGEPSFRPTGAGDENWQEGFGANGATNSVYVVARASNGDLYVGGRFTSVGAVQARRIAKWNGTTWSALGNGAARSNSANNGVNDIVTALAVVGTDLYVGGDFTAARSSSGVVAVNYIAKWDGATWSGLGNGTDVATATNNGLNSRPDVLAVLHNDLYAGGFFTAANNGDSPVQANYIAKWDGTAWSALGNGTAPATSANNGANEAVFALAVLNNDLYVGGQFTDVRNGSSPVAASSVAKWDGTAWSALGNGTAVATNTNNGVNPQAVFALTVMGTDLYVGGRFSAVRNGSTAVAANNIAKWNGTAWSALGNGTAVATSTNNGVSDGVFALAVLNNELYIAGYFSTVRNGSNPVSASSVAKWDGTTWSALGNGTAVATSTNNGVNYTAGCLVVLSNDLYVGGDFTIVNNSSSEVAASRIARWNGTAWSALDTGQNGADATIYAVARASNGDLYVGGEFTSIGATVANNVAKWNGTTWSALGNGSAVATSINNGVNNRVNTLAMLNNDLYVGGYFFRVFNGTSELAAGQIAKWNGTVWSTLGNGTAIATSTNNGVNGFVLGLAVLNNELYVGGTFSAVRNGTNRISANHVAKWDGTVWSTLGNGTALATSTNNGTSGNISALVVRSTDLYVGGSFTTAFNGSSAVAANSVAKWNGTSWSALGNGTAAATSTNNGIVNLNFPEYGVNAMTFWGNDLYVGGNFTTARTSNSVVTANNIAKWDGIAWSALGSGSATATSTNNGVSDVVNALAAGSGELYVGGYFLTVNNSSGAVPATMIAKWNGTTWNTLGTGLNGNVRALVASGNQLIAGGDFTVSGDGSKVNSRFGIYNVVANPLSVVAGSNAAALHLYPNPASGQATLTGAPRA</sequence>
<dbReference type="RefSeq" id="WP_129921392.1">
    <property type="nucleotide sequence ID" value="NZ_SEWE01000023.1"/>
</dbReference>
<evidence type="ECO:0000256" key="1">
    <source>
        <dbReference type="SAM" id="SignalP"/>
    </source>
</evidence>
<dbReference type="OrthoDB" id="9761875at2"/>
<dbReference type="PANTHER" id="PTHR31778:SF2">
    <property type="entry name" value="BUD SITE SELECTION PROTEIN RAX2"/>
    <property type="match status" value="1"/>
</dbReference>
<dbReference type="EMBL" id="SEWE01000023">
    <property type="protein sequence ID" value="RYU78898.1"/>
    <property type="molecule type" value="Genomic_DNA"/>
</dbReference>
<dbReference type="PANTHER" id="PTHR31778">
    <property type="entry name" value="BUD SITE SELECTION PROTEIN RAX2"/>
    <property type="match status" value="1"/>
</dbReference>
<dbReference type="AlphaFoldDB" id="A0A4Q5LAD0"/>
<dbReference type="GO" id="GO:1902929">
    <property type="term" value="C:plasma membrane of growing cell tip"/>
    <property type="evidence" value="ECO:0007669"/>
    <property type="project" value="TreeGrafter"/>
</dbReference>